<feature type="transmembrane region" description="Helical" evidence="1">
    <location>
        <begin position="6"/>
        <end position="24"/>
    </location>
</feature>
<keyword evidence="1" id="KW-0472">Membrane</keyword>
<evidence type="ECO:0000256" key="1">
    <source>
        <dbReference type="SAM" id="Phobius"/>
    </source>
</evidence>
<reference evidence="2 3" key="2">
    <citation type="submission" date="2018-12" db="EMBL/GenBank/DDBJ databases">
        <title>Nakamurella antarcticus sp. nov., isolated from Antarctica South Shetland Islands soil.</title>
        <authorList>
            <person name="Peng F."/>
        </authorList>
    </citation>
    <scope>NUCLEOTIDE SEQUENCE [LARGE SCALE GENOMIC DNA]</scope>
    <source>
        <strain evidence="2 3">S14-144</strain>
    </source>
</reference>
<sequence length="45" mass="4567">MSTVEYAVGTVAAAAFAAVLYRIVTGDSVVTGLTDLVNSALNTSF</sequence>
<dbReference type="Pfam" id="PF14029">
    <property type="entry name" value="DUF4244"/>
    <property type="match status" value="1"/>
</dbReference>
<dbReference type="Proteomes" id="UP000268084">
    <property type="component" value="Chromosome"/>
</dbReference>
<proteinExistence type="predicted"/>
<reference evidence="2 3" key="1">
    <citation type="submission" date="2018-11" db="EMBL/GenBank/DDBJ databases">
        <authorList>
            <person name="Da X."/>
        </authorList>
    </citation>
    <scope>NUCLEOTIDE SEQUENCE [LARGE SCALE GENOMIC DNA]</scope>
    <source>
        <strain evidence="2 3">S14-144</strain>
    </source>
</reference>
<evidence type="ECO:0000313" key="2">
    <source>
        <dbReference type="EMBL" id="AZI57155.1"/>
    </source>
</evidence>
<keyword evidence="1" id="KW-1133">Transmembrane helix</keyword>
<dbReference type="AlphaFoldDB" id="A0A3G8ZJX6"/>
<name>A0A3G8ZJX6_9ACTN</name>
<gene>
    <name evidence="2" type="ORF">EH165_02250</name>
</gene>
<dbReference type="EMBL" id="CP034170">
    <property type="protein sequence ID" value="AZI57155.1"/>
    <property type="molecule type" value="Genomic_DNA"/>
</dbReference>
<keyword evidence="3" id="KW-1185">Reference proteome</keyword>
<evidence type="ECO:0000313" key="3">
    <source>
        <dbReference type="Proteomes" id="UP000268084"/>
    </source>
</evidence>
<dbReference type="InterPro" id="IPR025338">
    <property type="entry name" value="DUF4244"/>
</dbReference>
<dbReference type="KEGG" id="nak:EH165_02250"/>
<organism evidence="2 3">
    <name type="scientific">Nakamurella antarctica</name>
    <dbReference type="NCBI Taxonomy" id="1902245"/>
    <lineage>
        <taxon>Bacteria</taxon>
        <taxon>Bacillati</taxon>
        <taxon>Actinomycetota</taxon>
        <taxon>Actinomycetes</taxon>
        <taxon>Nakamurellales</taxon>
        <taxon>Nakamurellaceae</taxon>
        <taxon>Nakamurella</taxon>
    </lineage>
</organism>
<accession>A0A3G8ZJX6</accession>
<keyword evidence="1" id="KW-0812">Transmembrane</keyword>
<protein>
    <submittedName>
        <fullName evidence="2">DUF4244 domain-containing protein</fullName>
    </submittedName>
</protein>